<dbReference type="CDD" id="cd16027">
    <property type="entry name" value="SGSH"/>
    <property type="match status" value="1"/>
</dbReference>
<feature type="domain" description="Sulfatase N-terminal" evidence="1">
    <location>
        <begin position="40"/>
        <end position="308"/>
    </location>
</feature>
<dbReference type="PANTHER" id="PTHR43751">
    <property type="entry name" value="SULFATASE"/>
    <property type="match status" value="1"/>
</dbReference>
<protein>
    <submittedName>
        <fullName evidence="2">Sulfatase</fullName>
    </submittedName>
</protein>
<accession>A0ABW2L378</accession>
<dbReference type="Proteomes" id="UP001596472">
    <property type="component" value="Unassembled WGS sequence"/>
</dbReference>
<dbReference type="EMBL" id="JBHTBS010000001">
    <property type="protein sequence ID" value="MFC7335942.1"/>
    <property type="molecule type" value="Genomic_DNA"/>
</dbReference>
<gene>
    <name evidence="2" type="ORF">ACFQY0_02030</name>
</gene>
<name>A0ABW2L378_9BACT</name>
<dbReference type="Pfam" id="PF00884">
    <property type="entry name" value="Sulfatase"/>
    <property type="match status" value="1"/>
</dbReference>
<evidence type="ECO:0000313" key="3">
    <source>
        <dbReference type="Proteomes" id="UP001596472"/>
    </source>
</evidence>
<evidence type="ECO:0000313" key="2">
    <source>
        <dbReference type="EMBL" id="MFC7335942.1"/>
    </source>
</evidence>
<organism evidence="2 3">
    <name type="scientific">Haloferula chungangensis</name>
    <dbReference type="NCBI Taxonomy" id="1048331"/>
    <lineage>
        <taxon>Bacteria</taxon>
        <taxon>Pseudomonadati</taxon>
        <taxon>Verrucomicrobiota</taxon>
        <taxon>Verrucomicrobiia</taxon>
        <taxon>Verrucomicrobiales</taxon>
        <taxon>Verrucomicrobiaceae</taxon>
        <taxon>Haloferula</taxon>
    </lineage>
</organism>
<proteinExistence type="predicted"/>
<reference evidence="3" key="1">
    <citation type="journal article" date="2019" name="Int. J. Syst. Evol. Microbiol.">
        <title>The Global Catalogue of Microorganisms (GCM) 10K type strain sequencing project: providing services to taxonomists for standard genome sequencing and annotation.</title>
        <authorList>
            <consortium name="The Broad Institute Genomics Platform"/>
            <consortium name="The Broad Institute Genome Sequencing Center for Infectious Disease"/>
            <person name="Wu L."/>
            <person name="Ma J."/>
        </authorList>
    </citation>
    <scope>NUCLEOTIDE SEQUENCE [LARGE SCALE GENOMIC DNA]</scope>
    <source>
        <strain evidence="3">CGMCC 4.1467</strain>
    </source>
</reference>
<dbReference type="RefSeq" id="WP_379708554.1">
    <property type="nucleotide sequence ID" value="NZ_JBHTBS010000001.1"/>
</dbReference>
<evidence type="ECO:0000259" key="1">
    <source>
        <dbReference type="Pfam" id="PF00884"/>
    </source>
</evidence>
<dbReference type="InterPro" id="IPR000917">
    <property type="entry name" value="Sulfatase_N"/>
</dbReference>
<sequence>MKSRIVKHQGPWVIAVVLLAGLVDAKCADSGNGGMSGSRPNVVFFLGDDQSRFDHSAYGNPTVPTPTTDALSKESLVFDKAFTGQAICAPSRSMLYTGLYPLRNGCFINHTKIRAGVKTLPVYLEELGYNVILAGKSHVGPAAQFSWSKSFPPVENEGASRPGIPLDEIDGFLADPGTKPFCLLITSEFPHPPYMKSTPYTADDVTLAPFISKSERSLKNAAFFYANIVEKEKELAAVLKLLEEHEQKDKSIVFYADDHGLFRGKFTAYDSGLNVAFMVRWPEKVKAGRSDALVSFADFVPTMIELAGGNPPQELDGKSLLPILENGGGKIHDYVYGVTVNQGILDRHVFPQRSVHDGRYHYIHNFNSLERIKRDESEGKEIHPFLKMGAEKHKDLPEEMLFDTQSDPHEMNNLAGDPKLTEIKQRLKSELFRWMREQNDYLTESGSVPFLQVGKRFALDQYDAELNPIPKGLVGCLKGKTINPHDATAPKADR</sequence>
<dbReference type="SUPFAM" id="SSF53649">
    <property type="entry name" value="Alkaline phosphatase-like"/>
    <property type="match status" value="1"/>
</dbReference>
<comment type="caution">
    <text evidence="2">The sequence shown here is derived from an EMBL/GenBank/DDBJ whole genome shotgun (WGS) entry which is preliminary data.</text>
</comment>
<dbReference type="PANTHER" id="PTHR43751:SF1">
    <property type="entry name" value="SULFATASE ATSG-RELATED"/>
    <property type="match status" value="1"/>
</dbReference>
<dbReference type="InterPro" id="IPR052701">
    <property type="entry name" value="GAG_Ulvan_Degrading_Sulfatases"/>
</dbReference>
<dbReference type="InterPro" id="IPR017850">
    <property type="entry name" value="Alkaline_phosphatase_core_sf"/>
</dbReference>
<dbReference type="Gene3D" id="3.40.720.10">
    <property type="entry name" value="Alkaline Phosphatase, subunit A"/>
    <property type="match status" value="1"/>
</dbReference>
<keyword evidence="3" id="KW-1185">Reference proteome</keyword>